<dbReference type="EMBL" id="JGVR01000041">
    <property type="protein sequence ID" value="KEZ15368.1"/>
    <property type="molecule type" value="Genomic_DNA"/>
</dbReference>
<sequence length="75" mass="8410">MVTMFRGPRWKIAVYGRDHGVPHFHIEGPDFRCSVAIASFDVIVGTVSAAVLKDALEWARPNQALLMQTWQELNG</sequence>
<dbReference type="PATRIC" id="fig|13690.10.peg.4558"/>
<dbReference type="AlphaFoldDB" id="A0A084EBM6"/>
<proteinExistence type="predicted"/>
<gene>
    <name evidence="1" type="ORF">CP98_04426</name>
</gene>
<evidence type="ECO:0000313" key="1">
    <source>
        <dbReference type="EMBL" id="KEZ15368.1"/>
    </source>
</evidence>
<evidence type="ECO:0000313" key="2">
    <source>
        <dbReference type="Proteomes" id="UP000028534"/>
    </source>
</evidence>
<dbReference type="InterPro" id="IPR025427">
    <property type="entry name" value="DUF4160"/>
</dbReference>
<dbReference type="RefSeq" id="WP_020817904.1">
    <property type="nucleotide sequence ID" value="NZ_JGVR01000041.1"/>
</dbReference>
<organism evidence="1 2">
    <name type="scientific">Sphingobium yanoikuyae</name>
    <name type="common">Sphingomonas yanoikuyae</name>
    <dbReference type="NCBI Taxonomy" id="13690"/>
    <lineage>
        <taxon>Bacteria</taxon>
        <taxon>Pseudomonadati</taxon>
        <taxon>Pseudomonadota</taxon>
        <taxon>Alphaproteobacteria</taxon>
        <taxon>Sphingomonadales</taxon>
        <taxon>Sphingomonadaceae</taxon>
        <taxon>Sphingobium</taxon>
    </lineage>
</organism>
<dbReference type="Proteomes" id="UP000028534">
    <property type="component" value="Unassembled WGS sequence"/>
</dbReference>
<dbReference type="eggNOG" id="ENOG5031BFD">
    <property type="taxonomic scope" value="Bacteria"/>
</dbReference>
<reference evidence="1 2" key="1">
    <citation type="submission" date="2014-03" db="EMBL/GenBank/DDBJ databases">
        <title>Genome sequence of Sphingobium yanoikuyae B1.</title>
        <authorList>
            <person name="Gan H.M."/>
            <person name="Gan H.Y."/>
            <person name="Savka M.A."/>
        </authorList>
    </citation>
    <scope>NUCLEOTIDE SEQUENCE [LARGE SCALE GENOMIC DNA]</scope>
    <source>
        <strain evidence="1 2">B1</strain>
    </source>
</reference>
<name>A0A084EBM6_SPHYA</name>
<dbReference type="STRING" id="13690.AX777_25230"/>
<dbReference type="Pfam" id="PF13711">
    <property type="entry name" value="DUF4160"/>
    <property type="match status" value="1"/>
</dbReference>
<evidence type="ECO:0008006" key="3">
    <source>
        <dbReference type="Google" id="ProtNLM"/>
    </source>
</evidence>
<protein>
    <recommendedName>
        <fullName evidence="3">DUF4160 domain-containing protein</fullName>
    </recommendedName>
</protein>
<comment type="caution">
    <text evidence="1">The sequence shown here is derived from an EMBL/GenBank/DDBJ whole genome shotgun (WGS) entry which is preliminary data.</text>
</comment>
<accession>A0A084EBM6</accession>